<evidence type="ECO:0000313" key="13">
    <source>
        <dbReference type="EMBL" id="RVY27382.1"/>
    </source>
</evidence>
<evidence type="ECO:0000313" key="30">
    <source>
        <dbReference type="Proteomes" id="UP000595660"/>
    </source>
</evidence>
<reference evidence="3 20" key="6">
    <citation type="submission" date="2018-01" db="EMBL/GenBank/DDBJ databases">
        <authorList>
            <person name="Morgan R.D."/>
        </authorList>
    </citation>
    <scope>NUCLEOTIDE SEQUENCE [LARGE SCALE GENOMIC DNA]</scope>
    <source>
        <strain evidence="3 20">26695-dRdM2</strain>
    </source>
</reference>
<evidence type="ECO:0000313" key="17">
    <source>
        <dbReference type="Proteomes" id="UP000078062"/>
    </source>
</evidence>
<reference evidence="30 31" key="13">
    <citation type="journal article" date="2020" name="Front. Microbiol.">
        <title>Identification of New Helicobacter pylori Subpopulations in Native Americans and Mestizos From Peru.</title>
        <authorList>
            <person name="Gutierrez-Escobar A.J."/>
            <person name="Velapatino B."/>
            <person name="Borda V."/>
            <person name="Rabkin C.S."/>
            <person name="Tarazona-Santos E."/>
            <person name="Cabrera L."/>
            <person name="Cok J."/>
            <person name="Hooper C.C."/>
            <person name="Jahuira-Arias H."/>
            <person name="Herrera P."/>
            <person name="Noureen M."/>
            <person name="Wang D."/>
            <person name="Romero-Gallo J."/>
            <person name="Tran B."/>
            <person name="Peek R.M. Jr"/>
            <person name="Berg D.E."/>
            <person name="Gilman R.H."/>
            <person name="Camargo M.C."/>
        </authorList>
    </citation>
    <scope>NUCLEOTIDE SEQUENCE [LARGE SCALE GENOMIC DNA]</scope>
    <source>
        <strain evidence="9 31">ASHA-006</strain>
        <strain evidence="10 30">SHIM-010</strain>
    </source>
</reference>
<dbReference type="AlphaFoldDB" id="A0A024C128"/>
<dbReference type="EMBL" id="AP017632">
    <property type="protein sequence ID" value="BBI22610.1"/>
    <property type="molecule type" value="Genomic_DNA"/>
</dbReference>
<dbReference type="Proteomes" id="UP000236568">
    <property type="component" value="Chromosome"/>
</dbReference>
<evidence type="ECO:0000313" key="4">
    <source>
        <dbReference type="EMBL" id="BBI22610.1"/>
    </source>
</evidence>
<keyword evidence="1" id="KW-1133">Transmembrane helix</keyword>
<evidence type="ECO:0000313" key="8">
    <source>
        <dbReference type="EMBL" id="QJW43964.1"/>
    </source>
</evidence>
<evidence type="ECO:0000313" key="10">
    <source>
        <dbReference type="EMBL" id="QQX49915.1"/>
    </source>
</evidence>
<dbReference type="EMBL" id="MBGM01000034">
    <property type="protein sequence ID" value="PDW28858.1"/>
    <property type="molecule type" value="Genomic_DNA"/>
</dbReference>
<evidence type="ECO:0000313" key="9">
    <source>
        <dbReference type="EMBL" id="QQW99740.1"/>
    </source>
</evidence>
<reference evidence="11 22" key="8">
    <citation type="submission" date="2018-04" db="EMBL/GenBank/DDBJ databases">
        <title>Complete genome sequences of Helicobacter pylori.</title>
        <authorList>
            <person name="Palau M."/>
            <person name="Minana-Galbis D."/>
        </authorList>
    </citation>
    <scope>NUCLEOTIDE SEQUENCE [LARGE SCALE GENOMIC DNA]</scope>
    <source>
        <strain evidence="11 22">B712A</strain>
    </source>
</reference>
<dbReference type="EMBL" id="RJIC01000016">
    <property type="protein sequence ID" value="RVZ62151.1"/>
    <property type="molecule type" value="Genomic_DNA"/>
</dbReference>
<dbReference type="EMBL" id="VAPN01000004">
    <property type="protein sequence ID" value="TLR83875.1"/>
    <property type="molecule type" value="Genomic_DNA"/>
</dbReference>
<reference evidence="15 21" key="9">
    <citation type="submission" date="2018-06" db="EMBL/GenBank/DDBJ databases">
        <authorList>
            <consortium name="Pathogen Informatics"/>
            <person name="Doyle S."/>
        </authorList>
    </citation>
    <scope>NUCLEOTIDE SEQUENCE [LARGE SCALE GENOMIC DNA]</scope>
    <source>
        <strain evidence="15 21">NCTC13338</strain>
    </source>
</reference>
<evidence type="ECO:0000313" key="2">
    <source>
        <dbReference type="EMBL" id="ANH48531.1"/>
    </source>
</evidence>
<reference evidence="16 27" key="11">
    <citation type="submission" date="2018-11" db="EMBL/GenBank/DDBJ databases">
        <title>The project aimed at sequencing of H. pylori N6 laboratory stock and two of its isogenic mutants deficient in activity of a serine protease HtrA in order to find the possible suppressor mutations.</title>
        <authorList>
            <person name="Strapagiel D."/>
            <person name="Lach J."/>
            <person name="Zarzecka U."/>
            <person name="Backert S."/>
            <person name="Pawlik A."/>
        </authorList>
    </citation>
    <scope>NUCLEOTIDE SEQUENCE [LARGE SCALE GENOMIC DNA]</scope>
    <source>
        <strain evidence="16 27">N6</strain>
    </source>
</reference>
<dbReference type="Proteomes" id="UP000267086">
    <property type="component" value="Unassembled WGS sequence"/>
</dbReference>
<reference evidence="8 29" key="15">
    <citation type="submission" date="2020-05" db="EMBL/GenBank/DDBJ databases">
        <title>Proteome, Transcriptome, Methylome of different strains of Helicobacter pylori.</title>
        <authorList>
            <person name="Butenko I."/>
            <person name="Fedorov D."/>
            <person name="Babenko V."/>
            <person name="Manolov A."/>
            <person name="Boldyreva D."/>
            <person name="Klimina K."/>
            <person name="Veselovski V."/>
            <person name="Malahova M."/>
            <person name="Semashko T."/>
            <person name="Semenov I."/>
            <person name="Govorun V."/>
        </authorList>
    </citation>
    <scope>NUCLEOTIDE SEQUENCE [LARGE SCALE GENOMIC DNA]</scope>
    <source>
        <strain evidence="8 29">HPY</strain>
    </source>
</reference>
<evidence type="ECO:0000313" key="21">
    <source>
        <dbReference type="Proteomes" id="UP000254543"/>
    </source>
</evidence>
<dbReference type="GeneID" id="93237747"/>
<sequence length="68" mass="7965">MNSSNLKNWLFPTICFFLFCYILIFLMFFMFKSLQSQSFGSVAETGKKPITTTKKFGKELQKQISKIH</sequence>
<dbReference type="Proteomes" id="UP000186621">
    <property type="component" value="Unassembled WGS sequence"/>
</dbReference>
<dbReference type="EMBL" id="CP011486">
    <property type="protein sequence ID" value="ANH48531.1"/>
    <property type="molecule type" value="Genomic_DNA"/>
</dbReference>
<reference evidence="6 18" key="3">
    <citation type="submission" date="2016-09" db="EMBL/GenBank/DDBJ databases">
        <authorList>
            <person name="Capua I."/>
            <person name="De Benedictis P."/>
            <person name="Joannis T."/>
            <person name="Lombin L.H."/>
            <person name="Cattoli G."/>
        </authorList>
    </citation>
    <scope>NUCLEOTIDE SEQUENCE [LARGE SCALE GENOMIC DNA]</scope>
    <source>
        <strain evidence="6 18">132A</strain>
    </source>
</reference>
<dbReference type="Proteomes" id="UP000595660">
    <property type="component" value="Chromosome"/>
</dbReference>
<evidence type="ECO:0000313" key="20">
    <source>
        <dbReference type="Proteomes" id="UP000236568"/>
    </source>
</evidence>
<dbReference type="RefSeq" id="WP_001088955.1">
    <property type="nucleotide sequence ID" value="NZ_AP017332.1"/>
</dbReference>
<reference evidence="24 25" key="10">
    <citation type="submission" date="2018-10" db="EMBL/GenBank/DDBJ databases">
        <title>Genetic determinants and prediction of antibiotic resistance phenotypes in Helicobacter pylori.</title>
        <authorList>
            <person name="Wagner K."/>
        </authorList>
    </citation>
    <scope>NUCLEOTIDE SEQUENCE [LARGE SCALE GENOMIC DNA]</scope>
    <source>
        <strain evidence="14 24">ZH117</strain>
        <strain evidence="13 25">ZH15</strain>
    </source>
</reference>
<evidence type="ECO:0000313" key="28">
    <source>
        <dbReference type="Proteomes" id="UP000460877"/>
    </source>
</evidence>
<reference evidence="12 23" key="4">
    <citation type="journal article" date="2017" name="Gut Pathog.">
        <title>Mycobacterium avium subsp. paratuberculosis and associated risk factors for inflammatory bowel disease in Iranian patients.</title>
        <authorList>
            <person name="Zamani S."/>
            <person name="Zali M.R."/>
            <person name="Aghdaei H.A."/>
            <person name="Sechi L.A."/>
            <person name="Niegowska M."/>
            <person name="Caggiu E."/>
            <person name="Keshavarz R."/>
            <person name="Mosavari N."/>
            <person name="Feizabadi M.M."/>
        </authorList>
    </citation>
    <scope>NUCLEOTIDE SEQUENCE [LARGE SCALE GENOMIC DNA]</scope>
    <source>
        <strain evidence="12 23">1057</strain>
    </source>
</reference>
<feature type="transmembrane region" description="Helical" evidence="1">
    <location>
        <begin position="6"/>
        <end position="31"/>
    </location>
</feature>
<evidence type="ECO:0000313" key="26">
    <source>
        <dbReference type="Proteomes" id="UP000289281"/>
    </source>
</evidence>
<dbReference type="EMBL" id="MJMX01000004">
    <property type="protein sequence ID" value="OLR48755.1"/>
    <property type="molecule type" value="Genomic_DNA"/>
</dbReference>
<dbReference type="Proteomes" id="UP000460877">
    <property type="component" value="Unassembled WGS sequence"/>
</dbReference>
<reference evidence="7 19" key="5">
    <citation type="journal article" date="2017" name="Gut Pathog.">
        <title>Phylogenomics of Colombian Helicobacter pylori isolates.</title>
        <authorList>
            <person name="Gutierrez-Escobar A.J."/>
            <person name="Trujillo E."/>
            <person name="Acevedo O."/>
            <person name="Bravo M.M."/>
        </authorList>
    </citation>
    <scope>NUCLEOTIDE SEQUENCE [LARGE SCALE GENOMIC DNA]</scope>
    <source>
        <strain evidence="7 19">3076</strain>
    </source>
</reference>
<evidence type="ECO:0000313" key="24">
    <source>
        <dbReference type="Proteomes" id="UP000288704"/>
    </source>
</evidence>
<gene>
    <name evidence="2" type="ORF">AA977_05165</name>
    <name evidence="7" type="ORF">BB451_04715</name>
    <name evidence="6" type="ORF">BIZ48_07120</name>
    <name evidence="3" type="ORF">C2842_05800</name>
    <name evidence="11" type="ORF">DD751_05640</name>
    <name evidence="14" type="ORF">EC574_07650</name>
    <name evidence="13" type="ORF">ECC12_07350</name>
    <name evidence="16" type="ORF">EGM89_04620</name>
    <name evidence="12" type="ORF">EGW01_02500</name>
    <name evidence="5" type="ORF">F7218_06350</name>
    <name evidence="10" type="ORF">HG562_05455</name>
    <name evidence="9" type="ORF">HGK51_05340</name>
    <name evidence="8" type="ORF">HK440_06240</name>
    <name evidence="4" type="ORF">HPATCC43504_00675</name>
    <name evidence="15" type="ORF">NCTC13338_00403</name>
</gene>
<dbReference type="Proteomes" id="UP000289281">
    <property type="component" value="Chromosome"/>
</dbReference>
<dbReference type="Proteomes" id="UP000275263">
    <property type="component" value="Unassembled WGS sequence"/>
</dbReference>
<proteinExistence type="predicted"/>
<evidence type="ECO:0000313" key="14">
    <source>
        <dbReference type="EMBL" id="RVZ62151.1"/>
    </source>
</evidence>
<evidence type="ECO:0000313" key="6">
    <source>
        <dbReference type="EMBL" id="OLR48755.1"/>
    </source>
</evidence>
<evidence type="ECO:0000313" key="11">
    <source>
        <dbReference type="EMBL" id="RKV30219.1"/>
    </source>
</evidence>
<dbReference type="Proteomes" id="UP000662764">
    <property type="component" value="Chromosome"/>
</dbReference>
<reference evidence="12" key="12">
    <citation type="submission" date="2018-11" db="EMBL/GenBank/DDBJ databases">
        <authorList>
            <person name="Gutierrez A.J."/>
            <person name="Bravo M."/>
        </authorList>
    </citation>
    <scope>NUCLEOTIDE SEQUENCE</scope>
    <source>
        <strain evidence="12">1057</strain>
    </source>
</reference>
<evidence type="ECO:0000313" key="15">
    <source>
        <dbReference type="EMBL" id="STO82303.1"/>
    </source>
</evidence>
<dbReference type="Proteomes" id="UP000078062">
    <property type="component" value="Chromosome"/>
</dbReference>
<dbReference type="Proteomes" id="UP000288704">
    <property type="component" value="Unassembled WGS sequence"/>
</dbReference>
<evidence type="ECO:0000313" key="31">
    <source>
        <dbReference type="Proteomes" id="UP000662764"/>
    </source>
</evidence>
<name>A0A024C128_HELPX</name>
<evidence type="ECO:0000313" key="12">
    <source>
        <dbReference type="EMBL" id="RPF68753.1"/>
    </source>
</evidence>
<dbReference type="PATRIC" id="fig|1111674.3.peg.1093"/>
<dbReference type="EMBL" id="CP053396">
    <property type="protein sequence ID" value="QJW43964.1"/>
    <property type="molecule type" value="Genomic_DNA"/>
</dbReference>
<evidence type="ECO:0000313" key="18">
    <source>
        <dbReference type="Proteomes" id="UP000186621"/>
    </source>
</evidence>
<evidence type="ECO:0000313" key="22">
    <source>
        <dbReference type="Proteomes" id="UP000267086"/>
    </source>
</evidence>
<evidence type="ECO:0000313" key="5">
    <source>
        <dbReference type="EMBL" id="MUV10482.1"/>
    </source>
</evidence>
<dbReference type="EMBL" id="WAEA01000013">
    <property type="protein sequence ID" value="MUV10482.1"/>
    <property type="molecule type" value="Genomic_DNA"/>
</dbReference>
<dbReference type="EMBL" id="RJEO01000023">
    <property type="protein sequence ID" value="RVY27382.1"/>
    <property type="molecule type" value="Genomic_DNA"/>
</dbReference>
<dbReference type="EMBL" id="QEGO01000014">
    <property type="protein sequence ID" value="RKV30219.1"/>
    <property type="molecule type" value="Genomic_DNA"/>
</dbReference>
<reference evidence="2 17" key="1">
    <citation type="submission" date="2014-04" db="EMBL/GenBank/DDBJ databases">
        <title>Detecting global and local adaptation in a worldwide sample of Helicobacter pylori genomes.</title>
        <authorList>
            <person name="Montano V."/>
            <person name="Didelot X."/>
            <person name="Foll M."/>
            <person name="Linz B."/>
            <person name="Reinhardt R."/>
            <person name="Suerbaum S."/>
            <person name="Moodley Y."/>
            <person name="Jensen J.D."/>
        </authorList>
    </citation>
    <scope>NUCLEOTIDE SEQUENCE [LARGE SCALE GENOMIC DNA]</scope>
    <source>
        <strain evidence="2 17">K26A1</strain>
    </source>
</reference>
<keyword evidence="1" id="KW-0812">Transmembrane</keyword>
<dbReference type="Proteomes" id="UP000254543">
    <property type="component" value="Unassembled WGS sequence"/>
</dbReference>
<dbReference type="EMBL" id="CP051511">
    <property type="protein sequence ID" value="QQW99740.1"/>
    <property type="molecule type" value="Genomic_DNA"/>
</dbReference>
<dbReference type="Proteomes" id="UP000220469">
    <property type="component" value="Unassembled WGS sequence"/>
</dbReference>
<dbReference type="EMBL" id="CP051505">
    <property type="protein sequence ID" value="QQX49915.1"/>
    <property type="molecule type" value="Genomic_DNA"/>
</dbReference>
<reference evidence="3 20" key="7">
    <citation type="submission" date="2018-02" db="EMBL/GenBank/DDBJ databases">
        <title>N4-cytosine DNA methylation regulates transcription and pathogenesis in Helicobacter pylori.</title>
        <authorList>
            <person name="Kumar S."/>
            <person name="Karmakar B.C."/>
            <person name="Nagarajan D."/>
            <person name="Mukhopadhyay A.K."/>
            <person name="Rao D.N."/>
        </authorList>
    </citation>
    <scope>NUCLEOTIDE SEQUENCE [LARGE SCALE GENOMIC DNA]</scope>
    <source>
        <strain evidence="3 20">26695-dRdM2</strain>
    </source>
</reference>
<evidence type="ECO:0000313" key="19">
    <source>
        <dbReference type="Proteomes" id="UP000220469"/>
    </source>
</evidence>
<evidence type="ECO:0000313" key="27">
    <source>
        <dbReference type="Proteomes" id="UP000306692"/>
    </source>
</evidence>
<evidence type="ECO:0000313" key="3">
    <source>
        <dbReference type="EMBL" id="AUV79759.1"/>
    </source>
</evidence>
<evidence type="ECO:0000313" key="23">
    <source>
        <dbReference type="Proteomes" id="UP000275263"/>
    </source>
</evidence>
<accession>A0A024C128</accession>
<dbReference type="EMBL" id="UGHQ01000001">
    <property type="protein sequence ID" value="STO82303.1"/>
    <property type="molecule type" value="Genomic_DNA"/>
</dbReference>
<keyword evidence="1" id="KW-0472">Membrane</keyword>
<reference evidence="4 26" key="2">
    <citation type="submission" date="2016-08" db="EMBL/GenBank/DDBJ databases">
        <title>Whole genome shotgun sequence of Helicobacter pylori strain ATCC43504.</title>
        <authorList>
            <person name="Mimuro H."/>
            <person name="Ogura Y."/>
            <person name="Katsura K."/>
            <person name="Hayashi T."/>
        </authorList>
    </citation>
    <scope>NUCLEOTIDE SEQUENCE [LARGE SCALE GENOMIC DNA]</scope>
    <source>
        <strain evidence="26">ATCC 43504</strain>
        <strain evidence="4">ATCC43504</strain>
    </source>
</reference>
<organism evidence="12 23">
    <name type="scientific">Helicobacter pylori</name>
    <name type="common">Campylobacter pylori</name>
    <dbReference type="NCBI Taxonomy" id="210"/>
    <lineage>
        <taxon>Bacteria</taxon>
        <taxon>Pseudomonadati</taxon>
        <taxon>Campylobacterota</taxon>
        <taxon>Epsilonproteobacteria</taxon>
        <taxon>Campylobacterales</taxon>
        <taxon>Helicobacteraceae</taxon>
        <taxon>Helicobacter</taxon>
    </lineage>
</organism>
<evidence type="ECO:0000313" key="7">
    <source>
        <dbReference type="EMBL" id="PDW28858.1"/>
    </source>
</evidence>
<dbReference type="EMBL" id="CP026324">
    <property type="protein sequence ID" value="AUV79759.1"/>
    <property type="molecule type" value="Genomic_DNA"/>
</dbReference>
<dbReference type="Proteomes" id="UP000288766">
    <property type="component" value="Unassembled WGS sequence"/>
</dbReference>
<protein>
    <submittedName>
        <fullName evidence="12">Uncharacterized protein</fullName>
    </submittedName>
</protein>
<dbReference type="Proteomes" id="UP000502945">
    <property type="component" value="Chromosome"/>
</dbReference>
<evidence type="ECO:0000313" key="29">
    <source>
        <dbReference type="Proteomes" id="UP000502945"/>
    </source>
</evidence>
<dbReference type="EMBL" id="RPFT01000003">
    <property type="protein sequence ID" value="RPF68753.1"/>
    <property type="molecule type" value="Genomic_DNA"/>
</dbReference>
<dbReference type="Proteomes" id="UP000306692">
    <property type="component" value="Unassembled WGS sequence"/>
</dbReference>
<reference evidence="5 28" key="14">
    <citation type="journal article" date="2020" name="J. Clin. Microbiol.">
        <title>Helicobacter pylori infections in the Bronx, New York: Surveying Antibiotic Susceptibility and Strain Lineage by Whole-genome Sequencing.</title>
        <authorList>
            <person name="Saranathan R."/>
            <person name="Levi M.H."/>
            <person name="Wattam A.R."/>
            <person name="Malek A."/>
            <person name="Asare E."/>
            <person name="Behin D.S."/>
            <person name="Pan D.H."/>
            <person name="Jacobs W.R."/>
            <person name="Szymczak W.A."/>
        </authorList>
    </citation>
    <scope>NUCLEOTIDE SEQUENCE [LARGE SCALE GENOMIC DNA]</scope>
    <source>
        <strain evidence="5 28">MHP10</strain>
    </source>
</reference>
<evidence type="ECO:0000313" key="16">
    <source>
        <dbReference type="EMBL" id="TLR83875.1"/>
    </source>
</evidence>
<evidence type="ECO:0000313" key="25">
    <source>
        <dbReference type="Proteomes" id="UP000288766"/>
    </source>
</evidence>
<evidence type="ECO:0000256" key="1">
    <source>
        <dbReference type="SAM" id="Phobius"/>
    </source>
</evidence>